<feature type="domain" description="Heterokaryon incompatibility" evidence="2">
    <location>
        <begin position="105"/>
        <end position="197"/>
    </location>
</feature>
<feature type="compositionally biased region" description="Basic and acidic residues" evidence="1">
    <location>
        <begin position="270"/>
        <end position="282"/>
    </location>
</feature>
<evidence type="ECO:0000313" key="4">
    <source>
        <dbReference type="Proteomes" id="UP001281614"/>
    </source>
</evidence>
<organism evidence="3 4">
    <name type="scientific">Colletotrichum kahawae</name>
    <name type="common">Coffee berry disease fungus</name>
    <dbReference type="NCBI Taxonomy" id="34407"/>
    <lineage>
        <taxon>Eukaryota</taxon>
        <taxon>Fungi</taxon>
        <taxon>Dikarya</taxon>
        <taxon>Ascomycota</taxon>
        <taxon>Pezizomycotina</taxon>
        <taxon>Sordariomycetes</taxon>
        <taxon>Hypocreomycetidae</taxon>
        <taxon>Glomerellales</taxon>
        <taxon>Glomerellaceae</taxon>
        <taxon>Colletotrichum</taxon>
        <taxon>Colletotrichum gloeosporioides species complex</taxon>
    </lineage>
</organism>
<feature type="region of interest" description="Disordered" evidence="1">
    <location>
        <begin position="246"/>
        <end position="282"/>
    </location>
</feature>
<gene>
    <name evidence="3" type="ORF">CKAH01_17390</name>
</gene>
<name>A0AAD9YA19_COLKA</name>
<reference evidence="3" key="1">
    <citation type="submission" date="2023-02" db="EMBL/GenBank/DDBJ databases">
        <title>Colletotrichum kahawae CIFC_Que2 genome sequencing and assembly.</title>
        <authorList>
            <person name="Baroncelli R."/>
        </authorList>
    </citation>
    <scope>NUCLEOTIDE SEQUENCE</scope>
    <source>
        <strain evidence="3">CIFC_Que2</strain>
    </source>
</reference>
<dbReference type="Pfam" id="PF06985">
    <property type="entry name" value="HET"/>
    <property type="match status" value="1"/>
</dbReference>
<keyword evidence="4" id="KW-1185">Reference proteome</keyword>
<sequence>MSTTYTPLKASRREIRLISIRADLRQLDGVNTPRGSIPDGTLACTMQTVSLKDWTSEYADFRAKALDWPYPPTTLYEKWERFSSDKTGSMDDDTPTPSRFAWGDYETISYVWDNGSNKTYTIYVNDKPFVIQENLYRALQEFRRSKDFVEDRARMLWADAICINQDDLDERATEVKRMNEIFSTAIKSTVWLGPSLDLNGVDTQVYFDLIDRLIDNLRPPSQIAPRLPAYDSPAAPILLITQPLEESTTTTTDGLQPTSTEHAWSEAESLDEHNPEDHESRALSEEALAVFSQFDPAERPPISATMFPTERLLALLFPIFRLGYWTRVWIIQELTVTSNRTIVRAGSSHISFAQLSWFAEWVFRPTTFGPNWSPDEDYSRVIMNTLLLLNMIYENQLQLKSDQRETRSEYNLIFHGLMSRSCLPLDKLYGVLGLLKPSTYLGIDVDYKKTVRQGSTDAAIALIRAGKRLRSFDIRREFQSSQVPSWAVDLSVDQDPMSSIAVYFQTRRPADIPEVDWDVFWERQVGLSDQGILSLRAKYLDTVDGVAACVPVDSGSLENPSQKLALPRTIDYSMRQSTRLCHSYRDDSEMLAHLDAILRNIPNWGTDRFRNKYYAEGSPDVFKLSTLAVGLELRSSGLPGSNSLGVSAGTATELSSLKQFLDASADFKLWNDELSLIFPEIGQKPGSSISSFQPTESANLLATDDSTALKDKMQHLDLWTLPQVRLATTTSGYLGVASLLARQGDMFYAVEGYGCPVILRPIEHVDTFEFIGLAEIWSPAVSGTWENMVFDSIVRLQ</sequence>
<dbReference type="InterPro" id="IPR052895">
    <property type="entry name" value="HetReg/Transcr_Mod"/>
</dbReference>
<evidence type="ECO:0000313" key="3">
    <source>
        <dbReference type="EMBL" id="KAK2754629.1"/>
    </source>
</evidence>
<dbReference type="PANTHER" id="PTHR24148">
    <property type="entry name" value="ANKYRIN REPEAT DOMAIN-CONTAINING PROTEIN 39 HOMOLOG-RELATED"/>
    <property type="match status" value="1"/>
</dbReference>
<dbReference type="EMBL" id="VYYT01000226">
    <property type="protein sequence ID" value="KAK2754629.1"/>
    <property type="molecule type" value="Genomic_DNA"/>
</dbReference>
<accession>A0AAD9YA19</accession>
<dbReference type="PANTHER" id="PTHR24148:SF64">
    <property type="entry name" value="HETEROKARYON INCOMPATIBILITY DOMAIN-CONTAINING PROTEIN"/>
    <property type="match status" value="1"/>
</dbReference>
<comment type="caution">
    <text evidence="3">The sequence shown here is derived from an EMBL/GenBank/DDBJ whole genome shotgun (WGS) entry which is preliminary data.</text>
</comment>
<dbReference type="AlphaFoldDB" id="A0AAD9YA19"/>
<dbReference type="Proteomes" id="UP001281614">
    <property type="component" value="Unassembled WGS sequence"/>
</dbReference>
<dbReference type="InterPro" id="IPR010730">
    <property type="entry name" value="HET"/>
</dbReference>
<protein>
    <submittedName>
        <fullName evidence="3">Ankyrin repeat and sam domain containing protein 6</fullName>
    </submittedName>
</protein>
<evidence type="ECO:0000256" key="1">
    <source>
        <dbReference type="SAM" id="MobiDB-lite"/>
    </source>
</evidence>
<proteinExistence type="predicted"/>
<feature type="compositionally biased region" description="Polar residues" evidence="1">
    <location>
        <begin position="253"/>
        <end position="262"/>
    </location>
</feature>
<evidence type="ECO:0000259" key="2">
    <source>
        <dbReference type="Pfam" id="PF06985"/>
    </source>
</evidence>